<evidence type="ECO:0000313" key="3">
    <source>
        <dbReference type="Proteomes" id="UP001174205"/>
    </source>
</evidence>
<keyword evidence="1" id="KW-0732">Signal</keyword>
<sequence>MKKKLMVGLLTVVACFTLGSTSFAANVPSTSTSSLPDSTQVVSYAQKYITWQTILPKSQFPTLGDIPMTASYNVDPYRGTLTLKSVDGQTGYTWTVTYEGYVTY</sequence>
<dbReference type="RefSeq" id="WP_301248101.1">
    <property type="nucleotide sequence ID" value="NZ_JAROCD010000009.1"/>
</dbReference>
<feature type="signal peptide" evidence="1">
    <location>
        <begin position="1"/>
        <end position="24"/>
    </location>
</feature>
<evidence type="ECO:0000313" key="2">
    <source>
        <dbReference type="EMBL" id="MDN4603502.1"/>
    </source>
</evidence>
<comment type="caution">
    <text evidence="2">The sequence shown here is derived from an EMBL/GenBank/DDBJ whole genome shotgun (WGS) entry which is preliminary data.</text>
</comment>
<accession>A0ABT8JET7</accession>
<feature type="chain" id="PRO_5047453263" evidence="1">
    <location>
        <begin position="25"/>
        <end position="104"/>
    </location>
</feature>
<dbReference type="Proteomes" id="UP001174205">
    <property type="component" value="Unassembled WGS sequence"/>
</dbReference>
<dbReference type="PROSITE" id="PS51257">
    <property type="entry name" value="PROKAR_LIPOPROTEIN"/>
    <property type="match status" value="1"/>
</dbReference>
<organism evidence="2 3">
    <name type="scientific">Paenibacillus vandeheii</name>
    <dbReference type="NCBI Taxonomy" id="3035917"/>
    <lineage>
        <taxon>Bacteria</taxon>
        <taxon>Bacillati</taxon>
        <taxon>Bacillota</taxon>
        <taxon>Bacilli</taxon>
        <taxon>Bacillales</taxon>
        <taxon>Paenibacillaceae</taxon>
        <taxon>Paenibacillus</taxon>
    </lineage>
</organism>
<reference evidence="2" key="1">
    <citation type="submission" date="2023-03" db="EMBL/GenBank/DDBJ databases">
        <title>MT1 and MT2 Draft Genomes of Novel Species.</title>
        <authorList>
            <person name="Venkateswaran K."/>
        </authorList>
    </citation>
    <scope>NUCLEOTIDE SEQUENCE</scope>
    <source>
        <strain evidence="2">F6_3S_P_1C</strain>
    </source>
</reference>
<keyword evidence="3" id="KW-1185">Reference proteome</keyword>
<evidence type="ECO:0000256" key="1">
    <source>
        <dbReference type="SAM" id="SignalP"/>
    </source>
</evidence>
<dbReference type="EMBL" id="JAROCD010000009">
    <property type="protein sequence ID" value="MDN4603502.1"/>
    <property type="molecule type" value="Genomic_DNA"/>
</dbReference>
<protein>
    <submittedName>
        <fullName evidence="2">Uncharacterized protein</fullName>
    </submittedName>
</protein>
<gene>
    <name evidence="2" type="ORF">P5G61_19835</name>
</gene>
<name>A0ABT8JET7_9BACL</name>
<proteinExistence type="predicted"/>